<dbReference type="Proteomes" id="UP000794436">
    <property type="component" value="Unassembled WGS sequence"/>
</dbReference>
<feature type="transmembrane region" description="Helical" evidence="12">
    <location>
        <begin position="150"/>
        <end position="172"/>
    </location>
</feature>
<feature type="transmembrane region" description="Helical" evidence="12">
    <location>
        <begin position="418"/>
        <end position="437"/>
    </location>
</feature>
<evidence type="ECO:0000256" key="5">
    <source>
        <dbReference type="ARBA" id="ARBA00022475"/>
    </source>
</evidence>
<dbReference type="GO" id="GO:0015098">
    <property type="term" value="F:molybdate ion transmembrane transporter activity"/>
    <property type="evidence" value="ECO:0007669"/>
    <property type="project" value="InterPro"/>
</dbReference>
<comment type="function">
    <text evidence="1">Mediates high-affinity intracellular uptake of the rare oligo-element molybdenum.</text>
</comment>
<evidence type="ECO:0000256" key="9">
    <source>
        <dbReference type="ARBA" id="ARBA00023136"/>
    </source>
</evidence>
<proteinExistence type="predicted"/>
<comment type="subcellular location">
    <subcellularLocation>
        <location evidence="2">Cell membrane</location>
        <topology evidence="2">Multi-pass membrane protein</topology>
    </subcellularLocation>
</comment>
<dbReference type="OrthoDB" id="263957at2759"/>
<dbReference type="EMBL" id="SPLM01000108">
    <property type="protein sequence ID" value="TMW60742.1"/>
    <property type="molecule type" value="Genomic_DNA"/>
</dbReference>
<feature type="transmembrane region" description="Helical" evidence="12">
    <location>
        <begin position="20"/>
        <end position="38"/>
    </location>
</feature>
<name>A0A8K1CCJ9_PYTOL</name>
<protein>
    <recommendedName>
        <fullName evidence="3">Molybdate-anion transporter</fullName>
    </recommendedName>
    <alternativeName>
        <fullName evidence="10">Major facilitator superfamily domain-containing protein 5</fullName>
    </alternativeName>
    <alternativeName>
        <fullName evidence="11">Molybdate transporter 2 homolog</fullName>
    </alternativeName>
</protein>
<evidence type="ECO:0000256" key="8">
    <source>
        <dbReference type="ARBA" id="ARBA00023065"/>
    </source>
</evidence>
<evidence type="ECO:0000256" key="7">
    <source>
        <dbReference type="ARBA" id="ARBA00022989"/>
    </source>
</evidence>
<gene>
    <name evidence="13" type="ORF">Poli38472_000784</name>
</gene>
<feature type="transmembrane region" description="Helical" evidence="12">
    <location>
        <begin position="222"/>
        <end position="242"/>
    </location>
</feature>
<evidence type="ECO:0000256" key="1">
    <source>
        <dbReference type="ARBA" id="ARBA00003019"/>
    </source>
</evidence>
<keyword evidence="9 12" id="KW-0472">Membrane</keyword>
<dbReference type="Gene3D" id="1.20.1250.20">
    <property type="entry name" value="MFS general substrate transporter like domains"/>
    <property type="match status" value="1"/>
</dbReference>
<evidence type="ECO:0000256" key="6">
    <source>
        <dbReference type="ARBA" id="ARBA00022692"/>
    </source>
</evidence>
<sequence>MEVGNDLLLWLWTEFQWPPWASASCIALSMCLAMLHVIDKLSSRVEKVETAAEMATSDAFKSFQRQYLVVYFLVMFADWLQGTHMYSLYESYDVNVSVLFLTGFLSSALFGNVVGPIVDRYGRRNACVVFCILEIIINVLENIPNMTVLLLGRVLGGVSTSLLFSAFESWLVTEHRAKGFHDDLLAKTFAIASEGNGLLAVLAGIVAQVAADHMGEIGPFRLAVLVTVLALVCVLSWSENYGDRQESDRKPSADDSMGYPMKWSFSVYALGLCYSLFEGAMYVFVFLWYPTLYVVVPDSNLPSGLVFSSFMLCISIGGKFYDMLSQRVKEEHLASALCAVSGLMFVVPTVSNRFEWVFASFLVFEFCVGAFSPCCATLRSRYFPNDRLSTILSTFRFPTNVLVVLGTGGVNYVSRELLFQFCSVIMIAATVCGYVLLRQQRPTGSKGKIE</sequence>
<evidence type="ECO:0000313" key="14">
    <source>
        <dbReference type="Proteomes" id="UP000794436"/>
    </source>
</evidence>
<keyword evidence="5" id="KW-1003">Cell membrane</keyword>
<dbReference type="GO" id="GO:0005886">
    <property type="term" value="C:plasma membrane"/>
    <property type="evidence" value="ECO:0007669"/>
    <property type="project" value="UniProtKB-SubCell"/>
</dbReference>
<dbReference type="GO" id="GO:0006811">
    <property type="term" value="P:monoatomic ion transport"/>
    <property type="evidence" value="ECO:0007669"/>
    <property type="project" value="UniProtKB-KW"/>
</dbReference>
<feature type="transmembrane region" description="Helical" evidence="12">
    <location>
        <begin position="126"/>
        <end position="144"/>
    </location>
</feature>
<evidence type="ECO:0000256" key="4">
    <source>
        <dbReference type="ARBA" id="ARBA00022448"/>
    </source>
</evidence>
<feature type="transmembrane region" description="Helical" evidence="12">
    <location>
        <begin position="333"/>
        <end position="350"/>
    </location>
</feature>
<evidence type="ECO:0000256" key="3">
    <source>
        <dbReference type="ARBA" id="ARBA00021242"/>
    </source>
</evidence>
<evidence type="ECO:0000256" key="10">
    <source>
        <dbReference type="ARBA" id="ARBA00030646"/>
    </source>
</evidence>
<accession>A0A8K1CCJ9</accession>
<dbReference type="SUPFAM" id="SSF103473">
    <property type="entry name" value="MFS general substrate transporter"/>
    <property type="match status" value="1"/>
</dbReference>
<keyword evidence="6 12" id="KW-0812">Transmembrane</keyword>
<dbReference type="AlphaFoldDB" id="A0A8K1CCJ9"/>
<dbReference type="CDD" id="cd17487">
    <property type="entry name" value="MFS_MFSD5_like"/>
    <property type="match status" value="1"/>
</dbReference>
<dbReference type="Pfam" id="PF05631">
    <property type="entry name" value="MFS_5"/>
    <property type="match status" value="1"/>
</dbReference>
<feature type="transmembrane region" description="Helical" evidence="12">
    <location>
        <begin position="184"/>
        <end position="210"/>
    </location>
</feature>
<evidence type="ECO:0000256" key="2">
    <source>
        <dbReference type="ARBA" id="ARBA00004651"/>
    </source>
</evidence>
<feature type="transmembrane region" description="Helical" evidence="12">
    <location>
        <begin position="356"/>
        <end position="378"/>
    </location>
</feature>
<keyword evidence="8" id="KW-0406">Ion transport</keyword>
<keyword evidence="7 12" id="KW-1133">Transmembrane helix</keyword>
<feature type="transmembrane region" description="Helical" evidence="12">
    <location>
        <begin position="390"/>
        <end position="412"/>
    </location>
</feature>
<evidence type="ECO:0000256" key="12">
    <source>
        <dbReference type="SAM" id="Phobius"/>
    </source>
</evidence>
<comment type="caution">
    <text evidence="13">The sequence shown here is derived from an EMBL/GenBank/DDBJ whole genome shotgun (WGS) entry which is preliminary data.</text>
</comment>
<keyword evidence="4" id="KW-0813">Transport</keyword>
<dbReference type="InterPro" id="IPR036259">
    <property type="entry name" value="MFS_trans_sf"/>
</dbReference>
<feature type="transmembrane region" description="Helical" evidence="12">
    <location>
        <begin position="68"/>
        <end position="88"/>
    </location>
</feature>
<keyword evidence="14" id="KW-1185">Reference proteome</keyword>
<organism evidence="13 14">
    <name type="scientific">Pythium oligandrum</name>
    <name type="common">Mycoparasitic fungus</name>
    <dbReference type="NCBI Taxonomy" id="41045"/>
    <lineage>
        <taxon>Eukaryota</taxon>
        <taxon>Sar</taxon>
        <taxon>Stramenopiles</taxon>
        <taxon>Oomycota</taxon>
        <taxon>Peronosporomycetes</taxon>
        <taxon>Pythiales</taxon>
        <taxon>Pythiaceae</taxon>
        <taxon>Pythium</taxon>
    </lineage>
</organism>
<dbReference type="PANTHER" id="PTHR23516:SF1">
    <property type="entry name" value="MOLYBDATE-ANION TRANSPORTER"/>
    <property type="match status" value="1"/>
</dbReference>
<evidence type="ECO:0000313" key="13">
    <source>
        <dbReference type="EMBL" id="TMW60742.1"/>
    </source>
</evidence>
<dbReference type="PANTHER" id="PTHR23516">
    <property type="entry name" value="SAM (S-ADENOSYL METHIONINE) TRANSPORTER"/>
    <property type="match status" value="1"/>
</dbReference>
<dbReference type="InterPro" id="IPR008509">
    <property type="entry name" value="MOT2/MFSD5"/>
</dbReference>
<reference evidence="13" key="1">
    <citation type="submission" date="2019-03" db="EMBL/GenBank/DDBJ databases">
        <title>Long read genome sequence of the mycoparasitic Pythium oligandrum ATCC 38472 isolated from sugarbeet rhizosphere.</title>
        <authorList>
            <person name="Gaulin E."/>
        </authorList>
    </citation>
    <scope>NUCLEOTIDE SEQUENCE</scope>
    <source>
        <strain evidence="13">ATCC 38472_TT</strain>
    </source>
</reference>
<feature type="transmembrane region" description="Helical" evidence="12">
    <location>
        <begin position="263"/>
        <end position="289"/>
    </location>
</feature>
<feature type="transmembrane region" description="Helical" evidence="12">
    <location>
        <begin position="301"/>
        <end position="321"/>
    </location>
</feature>
<feature type="transmembrane region" description="Helical" evidence="12">
    <location>
        <begin position="94"/>
        <end position="114"/>
    </location>
</feature>
<evidence type="ECO:0000256" key="11">
    <source>
        <dbReference type="ARBA" id="ARBA00032555"/>
    </source>
</evidence>